<evidence type="ECO:0000256" key="1">
    <source>
        <dbReference type="SAM" id="Phobius"/>
    </source>
</evidence>
<dbReference type="PANTHER" id="PTHR32305:SF15">
    <property type="entry name" value="PROTEIN RHSA-RELATED"/>
    <property type="match status" value="1"/>
</dbReference>
<dbReference type="NCBIfam" id="TIGR01643">
    <property type="entry name" value="YD_repeat_2x"/>
    <property type="match status" value="17"/>
</dbReference>
<keyword evidence="1" id="KW-0472">Membrane</keyword>
<protein>
    <recommendedName>
        <fullName evidence="2">LysM domain-containing protein</fullName>
    </recommendedName>
</protein>
<dbReference type="KEGG" id="pba:PSEBR_a2402"/>
<evidence type="ECO:0000313" key="4">
    <source>
        <dbReference type="Proteomes" id="UP000006692"/>
    </source>
</evidence>
<feature type="transmembrane region" description="Helical" evidence="1">
    <location>
        <begin position="3493"/>
        <end position="3517"/>
    </location>
</feature>
<dbReference type="RefSeq" id="WP_013693079.1">
    <property type="nucleotide sequence ID" value="NC_015379.1"/>
</dbReference>
<reference evidence="3 4" key="1">
    <citation type="journal article" date="2011" name="J. Bacteriol.">
        <title>Complete genome sequence of a beneficial plant root-associated bacterium, Pseudomonas brassicacearum.</title>
        <authorList>
            <person name="Ortet P."/>
            <person name="Barakat M."/>
            <person name="Lalaouna D."/>
            <person name="Fochesato S."/>
            <person name="Barbe V."/>
            <person name="Vacherie B."/>
            <person name="Santaella C."/>
            <person name="Heulin T."/>
            <person name="Achouak W."/>
        </authorList>
    </citation>
    <scope>NUCLEOTIDE SEQUENCE [LARGE SCALE GENOMIC DNA]</scope>
    <source>
        <strain evidence="3 4">NFM421</strain>
    </source>
</reference>
<dbReference type="Gene3D" id="3.10.350.10">
    <property type="entry name" value="LysM domain"/>
    <property type="match status" value="1"/>
</dbReference>
<dbReference type="EMBL" id="CP002585">
    <property type="protein sequence ID" value="AEA68681.1"/>
    <property type="molecule type" value="Genomic_DNA"/>
</dbReference>
<evidence type="ECO:0000313" key="3">
    <source>
        <dbReference type="EMBL" id="AEA68681.1"/>
    </source>
</evidence>
<dbReference type="InterPro" id="IPR036779">
    <property type="entry name" value="LysM_dom_sf"/>
</dbReference>
<feature type="domain" description="LysM" evidence="2">
    <location>
        <begin position="3361"/>
        <end position="3408"/>
    </location>
</feature>
<proteinExistence type="predicted"/>
<name>F2KFL5_PSEBN</name>
<feature type="transmembrane region" description="Helical" evidence="1">
    <location>
        <begin position="3453"/>
        <end position="3481"/>
    </location>
</feature>
<dbReference type="PANTHER" id="PTHR32305">
    <property type="match status" value="1"/>
</dbReference>
<sequence length="4025" mass="433003">MVAIVAGNGLGLFNAAVNSLGGSGVGGQGNLGQAGGHALVNVSNGNLVLRFTDEQLSGLGQDLLHTRTYNTQGGLSDGDADGWRWDGERSLLLTGTVNTSGSQVTRTTGDGHQTVYQWNGSRYQSTEGDGAHDTVTWDADVGQMVWTDGSRRTVERYDDNGRLLSVTDANGTQISYGYDANGRLNSVKDSSGQELVLSYNASGKLERLDTRNAAGGALTQQVYYGYDAQGRLINVSTDLSPEDNSITDGKVYRTDYTYDGASFRIASVAQSDGTSASFTYQLLDGEYRVKTVSDSSGTTTFSYDTANNRTDVLNGSGQQWSYFYDTNDRLIEVQTPAVNGQRLSTRYAYDSDGNVISVTDGRGNAVTYQYDANGNVLLERDATGATVARTYSADNQLLNEIRYTATATLNTTTGVWTEPSASTAQVTRLAYDSNNRVRFMVDGRGQVTEYRYNAQGLRTQEIAYGDALFVLTGLTTEDVLTESQLVTWAGSRDRTRSTLTELSYDYRGNLSRRVAYGSVDAAGAGIQESSTSVTEYVYSQHGQLLQTLVVRAADRSRKITLSSVVYDGLGRVISQTDSAGTRTTAYNGTGRTVAVTNSAGMTLTQTYNDRGQLLGLTQTAAGLASRSTSYVYDDAGRQVMVQDATGVRSYTFYDEAGRISALVDGLGAVTEYSYNAAGQRVQEKRYATLVDTSAWYNGTVVLKKQVDEVRPASTSADRLSALSYDNAGRLSTSTDASGTLTTFSYDGKGRLIQQQTGDRATRFFYDASGHQIGQLDAEGYLREDRHDATGRLIQSIRYANATVLANRATGTLVGLRPPSVGDLTSWYFYDTAGRQIGSVDEKQFVTETVYDEAGNTQKTIRYATAYTAAISAATTFATIKSGVVAGAVQTATTTFDDQGRVALRVATDGTATAYEYDSAGRLVRETQAQGTTEERSTRTRYDAFGQTIGKLLGEASARITTGMSATEVAAIYAQYGLTYQYDAAGRVASVTDALGNRTLSYYDAAGRLSHVVNAMGEVSETVYSAFGDVRERTDFTGRLAAADTAGLSGGVLNAQLKTLVQAIRNAANDNRRVYGYDNRGLLTATTDALGYVTRYGYNAFGNQTSVTRTISTGNTVASSITYNKRGEQISRIDDVGGLARSSATVYDAFGRVISQTDGRGLVSTTTYASNGRVITLKNPLNQGQSSEYDAFGRVLKQTDALGKVTTYAYNDSARSLTVTTPDGVSVVTLKNRQGQTLTVTNGTGAVTRYSYNKEGQLVTTQDALNRSTTNAYDEAGRLLTVTDALGRISRYGYDAANRVLTRTDANNSVTRYSFDGQGRQVRVVDAEGKAEQRITDYAYDRKGQLLRVTQDPNGLKLTTSYSYDGVGQQVQVMRGTVASPSQQITLYEFDKLGRRITERQDPSGLNLTTRYSYNGNDQVTRKIDAAGNSTWYVYDAAGRVSATVDALGYVSENKYDANGRVVETVRYAKPIQVPTVGSGDGRTLTLSGNTRAMTAQGKIAIDPAKTYTVRIRLRQVTGEGRIYAGVVSYDSAGNALANPYGGTYVYNAAAAVKLTPEMGWQTFEGTISGTNPINASASRNKFFEGSVSAVPLLLYNYDADSSGDPSRLVEVDSLELIDTATGQVLNANANAGADQANWYSAGLVGANAASDSLSAERLQTLLRPDSDDRRTQFAYDAVGRQRYVIDAQGGVTENKYDANGRLTQTIQYSTRIQLPTDGSSDGRTLTLSGNTRAMTAQGKIAIDPAKTYTVRIKLRQVTGEGQVYAGVVTYDSAGNPLSNPYGGSYAYSAVGGVKLTPEMGWRTFEGTISGTNPINASASPNKFFEGSASAVPLLLYNYGTDSSGDPSRLIEVDSLELIDTATGQVLNTNANAGAGLANWASAGLVGANTASDVLSVEQLQTLLRPESTTDRTTTYTYDAVGQQKTVTDAAGKIESYTYDAVGNRKTLTNKNGHVWTYNYDALNRLVEEITPAVAVASITEAGVVSAVNRYLVTSNTYDALGNVLSRTEGRLRASVAADPALDELTEARTTAYAYDAVGRQIRTTNPGWYNKLSGRYQQTSDGTANTFQVNTEVTYDSLGNAVRNRVRVNNSGVVGTDFVDSYKVYDVLGRVSYDIDGLKGVTGYTYDGMGQTTRTVRYANALTLAAPARGYYLTTDVTATTLVPDATQDRTLITSYDALGRKTAVQKNIVSLFTFTGNVATSTLTNLAPTTLYSYDAFGQLVRETQVARNASGATVQTGASSVYYYDLGGQRIGSVDALGYYTRMEYDALGQLTRQTDYATKLASWNENALPAAPTVSVNDRRVRFSYDPMGRLSQTTVEGARFWQQSINATTGAASATLVTADLLLSRSTYDGVGNVKTVTDAQGNVVSTDYNALGQVIKVTEPARATAKNGVVDPFANADVIASPTTTLLLNAFGQQIREIRAAGTDSAGNVQAGLGQITRTRYDAAGHEILEIDAAGSAQNYKVDVAGRRIEETRQINVTMSAWITVFGVPMAMNHTTRRTFEYDALGQQIATEDWYTVGLDTKVSARESALYNRFGEVARKQVNGATVEVFNYDQVGRLESYGNATNVTAFKYDLSEKVSKSTVLGDWSITTDDRINYMRNDLLGRTFEQHLPAFEANLNADTLNNATLTLRTPIIRQTVDRWGNVLSRTDARGYVTSYTYNHANQVLTENLPVTDILRENGTGYRASLIHEKRYDILGQLIQEADLVGPYTGVATNTLLRTRQHVYNQVGHLTRDVDALGNSRRYRYDVHGNRVATQDALGTVLVDGYDAMDRQINHGIIRGGAKVTLLTNKYDQAGRLYAEISGTAETAETLKNVEDARQGASYLSGVAGNTRYTVYNERGNITHSNNESGVMFSYEYDALNRKTLEQDEMGSTKTWTYSSGDVSRLVGHKDWGGHTYTYTYNAFGEVAKEQVAGGTDKIYQYFANGLIKLVTEGPTDNWRATGSEYDLGGNKVHEFNSAGVTLNSSTFNSNYETLYKYDALGRLIGLKAPAGTDLSTPAETARIDALTYSYDGLGNRRRVAMDTTNQKGVRTVIDNWFKYDLEGRVLVEDGFLNSGGQVAAGVISGKGKGKVYTYDAAGNRTSSEEYVKTIDFFGYPSHEYVLNNYTYNDLGSLLTTTKRASIRNLSTNPDTTYGALLGEASQIFSAQYDVRNNRISQEDVNGSERTRTTYTYRGDGQLNNQLVTRWNGSSWTASQYTFFNETRKIGADGVERDSLVGYNAAGRSVHYRYSVYDKNGSRTMWGENFTTLTGFEIWKESEIQATVNRGTNGLTTMSYSARGELRMASASGKANFMRYFAADQNGQLTVRTDYDFTSQRYVLHNGNVLASVGNNSAPEIYDTIAAVSPDEVPRTPGSYVIVEGDTLQGIAQKTWGDSSMWYLIADANGLGVGDVLDRGTSLIIPNVAGSNANNADTFKAYDQNEVTGDLTPVPIYQPPKPKKKKSKGLASVVMVVVAVVATVFTAGAATAVISGAASTLGGAAAAGTAALSAAAAGTAATISLGGAIVGAAVGSAASQLVGMGMGAVDKFSWGQVAASGITGGLTYGITSGIGTLAQGTQPGSWAQTAASAAKTYSAQGVFNYAASQVANRIAGLDTSFSWNRLASSVVAANVSGELNGRFGRQLSGQIVSGQIGAYASAAISDKWLGGSRPDHGQIAADAFGNTLGNFFVDQFRESSEEAVQRTMKLAGLPDDEVYRDDIGRGLASGVPPEQLGDFYTHPGTRQVALHPTRPGENGGFMSYEGDGVWVGVPPPQEPITYSVGDLEGVLSLNGNSTLVDWANNFTPVVHERLVGFGNFAAEHEGATKLLGYAAQLVSYAVMGPFAASRSIAIEAILGSAIGQVRDYAIERVSDYYQSRGVKAENASILSTGTVFGGEIVLGEVKSAVDGAKRYAMQMGEASGKKGSVGAASALNQARLNSQLLAEEVANGHAFQKHVVERQEFADLGLSTKSQFQNFIEEIVSNPVIERRQSVDGTMYYLDSSTKTIVIRGQRGEATAFRPDQGGGIGWDNYIKSQVPKK</sequence>
<organism evidence="3 4">
    <name type="scientific">Pseudomonas brassicacearum (strain NFM421)</name>
    <dbReference type="NCBI Taxonomy" id="994484"/>
    <lineage>
        <taxon>Bacteria</taxon>
        <taxon>Pseudomonadati</taxon>
        <taxon>Pseudomonadota</taxon>
        <taxon>Gammaproteobacteria</taxon>
        <taxon>Pseudomonadales</taxon>
        <taxon>Pseudomonadaceae</taxon>
        <taxon>Pseudomonas</taxon>
    </lineage>
</organism>
<evidence type="ECO:0000259" key="2">
    <source>
        <dbReference type="PROSITE" id="PS51782"/>
    </source>
</evidence>
<dbReference type="InterPro" id="IPR006530">
    <property type="entry name" value="YD"/>
</dbReference>
<dbReference type="SUPFAM" id="SSF63829">
    <property type="entry name" value="Calcium-dependent phosphotriesterase"/>
    <property type="match status" value="1"/>
</dbReference>
<dbReference type="InterPro" id="IPR018392">
    <property type="entry name" value="LysM"/>
</dbReference>
<dbReference type="STRING" id="994484.PSEBR_a2402"/>
<accession>F2KFL5</accession>
<dbReference type="Pfam" id="PF05593">
    <property type="entry name" value="RHS_repeat"/>
    <property type="match status" value="15"/>
</dbReference>
<reference key="2">
    <citation type="submission" date="2011-03" db="EMBL/GenBank/DDBJ databases">
        <title>Complete Genome Sequence of a beneficial plant roots-associated bacterium Pseudomonas brassicacearum.</title>
        <authorList>
            <person name="Ortet P."/>
            <person name="Barakat M."/>
            <person name="Lalaouna D."/>
            <person name="Fochesato S."/>
            <person name="Barbe V."/>
            <person name="Santaella C."/>
            <person name="Heulin T."/>
            <person name="Achouak W."/>
        </authorList>
    </citation>
    <scope>NUCLEOTIDE SEQUENCE</scope>
    <source>
        <strain>NFM421</strain>
    </source>
</reference>
<dbReference type="HOGENOM" id="CLU_000105_0_0_6"/>
<keyword evidence="1" id="KW-0812">Transmembrane</keyword>
<dbReference type="InterPro" id="IPR031325">
    <property type="entry name" value="RHS_repeat"/>
</dbReference>
<dbReference type="InterPro" id="IPR050708">
    <property type="entry name" value="T6SS_VgrG/RHS"/>
</dbReference>
<keyword evidence="1" id="KW-1133">Transmembrane helix</keyword>
<dbReference type="Proteomes" id="UP000006692">
    <property type="component" value="Chromosome"/>
</dbReference>
<dbReference type="Gene3D" id="2.180.10.10">
    <property type="entry name" value="RHS repeat-associated core"/>
    <property type="match status" value="9"/>
</dbReference>
<dbReference type="CDD" id="cd00118">
    <property type="entry name" value="LysM"/>
    <property type="match status" value="1"/>
</dbReference>
<dbReference type="PROSITE" id="PS51782">
    <property type="entry name" value="LYSM"/>
    <property type="match status" value="1"/>
</dbReference>
<gene>
    <name evidence="3" type="ORF">PSEBR_a2402</name>
</gene>